<keyword evidence="2" id="KW-0819">tRNA processing</keyword>
<comment type="similarity">
    <text evidence="1">Belongs to the THADA family.</text>
</comment>
<accession>B7PMY2</accession>
<dbReference type="InterPro" id="IPR019442">
    <property type="entry name" value="THADA/TRM732_DUF2428"/>
</dbReference>
<dbReference type="VEuPathDB" id="VectorBase:ISCW006321"/>
<feature type="domain" description="tRNA (32-2'-O)-methyltransferase regulator THADA-like C-terminal TPR repeats region" evidence="5">
    <location>
        <begin position="346"/>
        <end position="436"/>
    </location>
</feature>
<dbReference type="OrthoDB" id="73997at2759"/>
<proteinExistence type="evidence at protein level"/>
<dbReference type="EMBL" id="ABJB011024399">
    <property type="status" value="NOT_ANNOTATED_CDS"/>
    <property type="molecule type" value="Genomic_DNA"/>
</dbReference>
<dbReference type="VEuPathDB" id="VectorBase:ISCI006321"/>
<keyword evidence="8" id="KW-1185">Reference proteome</keyword>
<reference evidence="6 8" key="1">
    <citation type="submission" date="2008-03" db="EMBL/GenBank/DDBJ databases">
        <title>Annotation of Ixodes scapularis.</title>
        <authorList>
            <consortium name="Ixodes scapularis Genome Project Consortium"/>
            <person name="Caler E."/>
            <person name="Hannick L.I."/>
            <person name="Bidwell S."/>
            <person name="Joardar V."/>
            <person name="Thiagarajan M."/>
            <person name="Amedeo P."/>
            <person name="Galinsky K.J."/>
            <person name="Schobel S."/>
            <person name="Inman J."/>
            <person name="Hostetler J."/>
            <person name="Miller J."/>
            <person name="Hammond M."/>
            <person name="Megy K."/>
            <person name="Lawson D."/>
            <person name="Kodira C."/>
            <person name="Sutton G."/>
            <person name="Meyer J."/>
            <person name="Hill C.A."/>
            <person name="Birren B."/>
            <person name="Nene V."/>
            <person name="Collins F."/>
            <person name="Alarcon-Chaidez F."/>
            <person name="Wikel S."/>
            <person name="Strausberg R."/>
        </authorList>
    </citation>
    <scope>NUCLEOTIDE SEQUENCE [LARGE SCALE GENOMIC DNA]</scope>
    <source>
        <strain evidence="8">Wikel</strain>
        <strain evidence="6">Wikel colony</strain>
    </source>
</reference>
<dbReference type="Pfam" id="PF25151">
    <property type="entry name" value="TPR_Trm732_C"/>
    <property type="match status" value="1"/>
</dbReference>
<dbReference type="AlphaFoldDB" id="B7PMY2"/>
<dbReference type="EMBL" id="ABJB011093657">
    <property type="status" value="NOT_ANNOTATED_CDS"/>
    <property type="molecule type" value="Genomic_DNA"/>
</dbReference>
<dbReference type="Proteomes" id="UP000001555">
    <property type="component" value="Unassembled WGS sequence"/>
</dbReference>
<name>B7PMY2_IXOSC</name>
<evidence type="ECO:0007829" key="9">
    <source>
        <dbReference type="PeptideAtlas" id="B7PMY2"/>
    </source>
</evidence>
<organism>
    <name type="scientific">Ixodes scapularis</name>
    <name type="common">Black-legged tick</name>
    <name type="synonym">Deer tick</name>
    <dbReference type="NCBI Taxonomy" id="6945"/>
    <lineage>
        <taxon>Eukaryota</taxon>
        <taxon>Metazoa</taxon>
        <taxon>Ecdysozoa</taxon>
        <taxon>Arthropoda</taxon>
        <taxon>Chelicerata</taxon>
        <taxon>Arachnida</taxon>
        <taxon>Acari</taxon>
        <taxon>Parasitiformes</taxon>
        <taxon>Ixodida</taxon>
        <taxon>Ixodoidea</taxon>
        <taxon>Ixodidae</taxon>
        <taxon>Ixodinae</taxon>
        <taxon>Ixodes</taxon>
    </lineage>
</organism>
<dbReference type="PaxDb" id="6945-B7PMY2"/>
<dbReference type="EMBL" id="ABJB010376109">
    <property type="status" value="NOT_ANNOTATED_CDS"/>
    <property type="molecule type" value="Genomic_DNA"/>
</dbReference>
<evidence type="ECO:0000256" key="3">
    <source>
        <dbReference type="ARBA" id="ARBA00035698"/>
    </source>
</evidence>
<dbReference type="InterPro" id="IPR051954">
    <property type="entry name" value="tRNA_methyltransferase_THADA"/>
</dbReference>
<dbReference type="EMBL" id="ABJB010932820">
    <property type="status" value="NOT_ANNOTATED_CDS"/>
    <property type="molecule type" value="Genomic_DNA"/>
</dbReference>
<gene>
    <name evidence="6" type="ORF">IscW_ISCW006321</name>
</gene>
<evidence type="ECO:0000313" key="8">
    <source>
        <dbReference type="Proteomes" id="UP000001555"/>
    </source>
</evidence>
<dbReference type="EMBL" id="DS749465">
    <property type="protein sequence ID" value="EEC07954.1"/>
    <property type="molecule type" value="Genomic_DNA"/>
</dbReference>
<dbReference type="STRING" id="6945.B7PMY2"/>
<evidence type="ECO:0000313" key="7">
    <source>
        <dbReference type="EnsemblMetazoa" id="ISCW006321-PA"/>
    </source>
</evidence>
<dbReference type="PANTHER" id="PTHR14387:SF7">
    <property type="entry name" value="THYROID ADENOMA-ASSOCIATED PROTEIN"/>
    <property type="match status" value="1"/>
</dbReference>
<dbReference type="InterPro" id="IPR016024">
    <property type="entry name" value="ARM-type_fold"/>
</dbReference>
<dbReference type="Pfam" id="PF10350">
    <property type="entry name" value="DUF2428"/>
    <property type="match status" value="1"/>
</dbReference>
<dbReference type="HOGENOM" id="CLU_408427_0_0_1"/>
<dbReference type="EnsemblMetazoa" id="ISCW006321-RA">
    <property type="protein sequence ID" value="ISCW006321-PA"/>
    <property type="gene ID" value="ISCW006321"/>
</dbReference>
<dbReference type="EMBL" id="ABJB010651411">
    <property type="status" value="NOT_ANNOTATED_CDS"/>
    <property type="molecule type" value="Genomic_DNA"/>
</dbReference>
<dbReference type="InParanoid" id="B7PMY2"/>
<reference evidence="7" key="2">
    <citation type="submission" date="2020-05" db="UniProtKB">
        <authorList>
            <consortium name="EnsemblMetazoa"/>
        </authorList>
    </citation>
    <scope>IDENTIFICATION</scope>
    <source>
        <strain evidence="7">wikel</strain>
    </source>
</reference>
<feature type="domain" description="DUF2428" evidence="4">
    <location>
        <begin position="188"/>
        <end position="343"/>
    </location>
</feature>
<sequence length="673" mass="73703">MQDELPFAEFLSAAVELTRSARPPDSVTAAYLLTFLSGFKVAGPVVRKLSRLLTSELAPQTSCSLLQIPQQAPDVSSETSEALQETSSGALSETTLRTPFKSRCLHLLADAAFRKDCGDDGLLWMAILLLSELESQLEVARGNLLEASSSGPLYGVMISLRTLLRKVSWRNLSTSDVKIWKTVLDCSVSLAFGVAEVVSPVVTNASPEGQLDVQGDPGMLERMQAALQKGLGRRFDVVQGAHREGGTGVTEIDAVKSTAVAAQMLLLCGWRAHREVSLLFGELCEGCPFGDVSDDSKQCLLSVDQVLKIGSFFMEQMSSIRHRGAFEQAYTAFQKLCQMLWRVLGSSRFPVLLLLSRLFPSVVEGGFRLDAFVPHVVRCSRSPSWKVRALAARAVVPLVAPAERREFLLGAILSLPGATCPPENNAVHGTLLQVLQIVNHSRDFFAEQDFVDSVCCRLEEKVWLASGCNPCLATRAAYLSVVLACSRSLLEKFALSRSIASKLIRAVLPDITPTQRHAVATCEEFFTATAHEVLLELGLQHPSLFSPEATSYFQFLLCALSSRSQEARFVTLQFVKRATVQRICDACLREHTKQSLLDLSCNIAEQMIHSHIMDDVVGLPEKMAVQRWTLELLNCSEPTQDLAMRVTASRGLGLLVKTVVSESKQVNKICSTL</sequence>
<evidence type="ECO:0000256" key="1">
    <source>
        <dbReference type="ARBA" id="ARBA00010409"/>
    </source>
</evidence>
<evidence type="ECO:0000259" key="5">
    <source>
        <dbReference type="Pfam" id="PF25151"/>
    </source>
</evidence>
<evidence type="ECO:0000256" key="2">
    <source>
        <dbReference type="ARBA" id="ARBA00022694"/>
    </source>
</evidence>
<dbReference type="EMBL" id="ABJB010774875">
    <property type="status" value="NOT_ANNOTATED_CDS"/>
    <property type="molecule type" value="Genomic_DNA"/>
</dbReference>
<protein>
    <recommendedName>
        <fullName evidence="3">tRNA (32-2'-O)-methyltransferase regulator THADA</fullName>
    </recommendedName>
</protein>
<evidence type="ECO:0000259" key="4">
    <source>
        <dbReference type="Pfam" id="PF10350"/>
    </source>
</evidence>
<dbReference type="VEuPathDB" id="VectorBase:ISCP_030058"/>
<dbReference type="PANTHER" id="PTHR14387">
    <property type="entry name" value="THADA/DEATH RECEPTOR INTERACTING PROTEIN"/>
    <property type="match status" value="1"/>
</dbReference>
<dbReference type="GO" id="GO:0008033">
    <property type="term" value="P:tRNA processing"/>
    <property type="evidence" value="ECO:0007669"/>
    <property type="project" value="UniProtKB-KW"/>
</dbReference>
<dbReference type="InterPro" id="IPR056842">
    <property type="entry name" value="THADA-like_TPR_C"/>
</dbReference>
<dbReference type="SUPFAM" id="SSF48371">
    <property type="entry name" value="ARM repeat"/>
    <property type="match status" value="1"/>
</dbReference>
<evidence type="ECO:0000313" key="6">
    <source>
        <dbReference type="EMBL" id="EEC07954.1"/>
    </source>
</evidence>
<keyword evidence="9" id="KW-1267">Proteomics identification</keyword>